<dbReference type="SUPFAM" id="SSF69322">
    <property type="entry name" value="Tricorn protease domain 2"/>
    <property type="match status" value="1"/>
</dbReference>
<protein>
    <recommendedName>
        <fullName evidence="4">Peptidase MA-like domain-containing protein</fullName>
    </recommendedName>
</protein>
<keyword evidence="1" id="KW-0732">Signal</keyword>
<evidence type="ECO:0000256" key="1">
    <source>
        <dbReference type="SAM" id="SignalP"/>
    </source>
</evidence>
<comment type="caution">
    <text evidence="2">The sequence shown here is derived from an EMBL/GenBank/DDBJ whole genome shotgun (WGS) entry which is preliminary data.</text>
</comment>
<dbReference type="InterPro" id="IPR011042">
    <property type="entry name" value="6-blade_b-propeller_TolB-like"/>
</dbReference>
<feature type="signal peptide" evidence="1">
    <location>
        <begin position="1"/>
        <end position="18"/>
    </location>
</feature>
<evidence type="ECO:0000313" key="3">
    <source>
        <dbReference type="Proteomes" id="UP000443582"/>
    </source>
</evidence>
<accession>A0ABY0II02</accession>
<keyword evidence="3" id="KW-1185">Reference proteome</keyword>
<sequence>MKLKVLLILLFLSLNTNAQYSFTESQSTPMNWKSIENDFAQVIYPENYKDRAIYMANLIEHYSKYVGLSYGVKKPEQVALIYRPEMANPNGFVTLAPRRTEWFDSAQFSSRLSSLEWHEMLSIHEYRHVIQQDIFNKKTVKFFDILMGDTGQQVLSFLAKKPWYMEGDAVYTETKYTPAGRGRSPRFMARLKALLLKGETPTYDQFVGGSYNDQLVNWYIYGYVLVSYGYKKYGDQFWNVVMNNVTARPYPNGIVGAIENSSGVDFYDFYYAAFDDLRKEWIGDKFNNLPISEYNVKTNQYKNGANLFYVEYDLDNHYRLIKESKDEKEVLTDIAYSEDFTRLSYSKDYAIQSQFLPHWRYGFKSYSDLSLISLKDGDIKYITSGERLYNPHFNKDGSKITAINFDKNGKWIIQELNLEGAKLRSITNSKYDFLEAINLNNNEVIAIATRDGKGKTIVKANYSNNRVLELVPPTYNNLYALNYDGNNSVLFEAQYKGKIEVFKLNTTSKSLEKCTDSNIASYSPTFSNSNFYFTEQTINGKRIKSSSLNSCRSLGINSLVNRSQYFAKNDPSDSYNNFELIDIKDRKEIQTKNSNNYTEEDYSGFDWRSATPHSWSFFVGNGYGLSLYADNYLRDFSWNVNLGYEASENSPYSSAIVYYKRYWPILSATVDLRERMVSQLASDSDDYGWDEVAYGIKVELPFVQKHNLYNLNLSLSYQAEQVMTDEYIQYDTKVSGEADFIRQSTTLSLSLYKDFTTRSIISPWSFSLLGIYQDASTNDETGLEDDYRWFGSFSITTPGLFTNNGIKISVVGEEYGDGDNYRFQPSSNEFMGYAYSRGYDYFASKKYLKSSANYLFPLFYPDYNIAALIYFKRIYMNLYYDITKAKLSDTRKSIQLSSYGAELVFNTNILRALPVDFGVRYIHKYETQENEYEGYLGTSLAF</sequence>
<proteinExistence type="predicted"/>
<dbReference type="Gene3D" id="2.120.10.30">
    <property type="entry name" value="TolB, C-terminal domain"/>
    <property type="match status" value="1"/>
</dbReference>
<evidence type="ECO:0000313" key="2">
    <source>
        <dbReference type="EMBL" id="RZF22588.1"/>
    </source>
</evidence>
<gene>
    <name evidence="2" type="ORF">DAY19_02110</name>
</gene>
<evidence type="ECO:0008006" key="4">
    <source>
        <dbReference type="Google" id="ProtNLM"/>
    </source>
</evidence>
<reference evidence="3" key="1">
    <citation type="journal article" date="2019" name="Int. J. Syst. Evol. Microbiol.">
        <title>Halobacteriovorax valvorus sp. nov., a novel prokaryotic predator isolated from coastal seawater of China.</title>
        <authorList>
            <person name="Chen M.-X."/>
        </authorList>
    </citation>
    <scope>NUCLEOTIDE SEQUENCE [LARGE SCALE GENOMIC DNA]</scope>
    <source>
        <strain evidence="3">BL9</strain>
    </source>
</reference>
<feature type="chain" id="PRO_5045895548" description="Peptidase MA-like domain-containing protein" evidence="1">
    <location>
        <begin position="19"/>
        <end position="942"/>
    </location>
</feature>
<dbReference type="Proteomes" id="UP000443582">
    <property type="component" value="Unassembled WGS sequence"/>
</dbReference>
<dbReference type="RefSeq" id="WP_114705533.1">
    <property type="nucleotide sequence ID" value="NZ_QDKL01000001.1"/>
</dbReference>
<organism evidence="2 3">
    <name type="scientific">Halobacteriovorax vibrionivorans</name>
    <dbReference type="NCBI Taxonomy" id="2152716"/>
    <lineage>
        <taxon>Bacteria</taxon>
        <taxon>Pseudomonadati</taxon>
        <taxon>Bdellovibrionota</taxon>
        <taxon>Bacteriovoracia</taxon>
        <taxon>Bacteriovoracales</taxon>
        <taxon>Halobacteriovoraceae</taxon>
        <taxon>Halobacteriovorax</taxon>
    </lineage>
</organism>
<name>A0ABY0II02_9BACT</name>
<dbReference type="EMBL" id="QDKL01000001">
    <property type="protein sequence ID" value="RZF22588.1"/>
    <property type="molecule type" value="Genomic_DNA"/>
</dbReference>